<evidence type="ECO:0000256" key="1">
    <source>
        <dbReference type="ARBA" id="ARBA00002889"/>
    </source>
</evidence>
<dbReference type="Gene3D" id="2.130.10.10">
    <property type="entry name" value="YVTN repeat-like/Quinoprotein amine dehydrogenase"/>
    <property type="match status" value="1"/>
</dbReference>
<evidence type="ECO:0000313" key="7">
    <source>
        <dbReference type="Proteomes" id="UP001497600"/>
    </source>
</evidence>
<dbReference type="PANTHER" id="PTHR16038">
    <property type="entry name" value="NOP SEVEN ASSOCIATED PROTEIN 1"/>
    <property type="match status" value="1"/>
</dbReference>
<dbReference type="InterPro" id="IPR037379">
    <property type="entry name" value="WDR74/Nsa1"/>
</dbReference>
<dbReference type="SUPFAM" id="SSF50978">
    <property type="entry name" value="WD40 repeat-like"/>
    <property type="match status" value="1"/>
</dbReference>
<feature type="region of interest" description="Disordered" evidence="5">
    <location>
        <begin position="377"/>
        <end position="420"/>
    </location>
</feature>
<dbReference type="PANTHER" id="PTHR16038:SF4">
    <property type="entry name" value="WD REPEAT-CONTAINING PROTEIN 74"/>
    <property type="match status" value="1"/>
</dbReference>
<protein>
    <recommendedName>
        <fullName evidence="4">Ribosome biogenesis protein NSA1</fullName>
    </recommendedName>
</protein>
<comment type="subunit">
    <text evidence="3">Component of the pre-66S ribosomal particle.</text>
</comment>
<keyword evidence="7" id="KW-1185">Reference proteome</keyword>
<reference evidence="6 7" key="1">
    <citation type="submission" date="2024-01" db="EMBL/GenBank/DDBJ databases">
        <authorList>
            <consortium name="Genoscope - CEA"/>
            <person name="William W."/>
        </authorList>
    </citation>
    <scope>NUCLEOTIDE SEQUENCE [LARGE SCALE GENOMIC DNA]</scope>
    <source>
        <strain evidence="6 7">29B2s-10</strain>
    </source>
</reference>
<gene>
    <name evidence="6" type="primary">NSA1</name>
    <name evidence="6" type="ORF">CAAN4_H05952</name>
</gene>
<evidence type="ECO:0000256" key="2">
    <source>
        <dbReference type="ARBA" id="ARBA00007861"/>
    </source>
</evidence>
<evidence type="ECO:0000256" key="3">
    <source>
        <dbReference type="ARBA" id="ARBA00011187"/>
    </source>
</evidence>
<accession>A0ABP0EJR1</accession>
<comment type="similarity">
    <text evidence="2">Belongs to the NSA1 family.</text>
</comment>
<name>A0ABP0EJR1_9ASCO</name>
<dbReference type="Proteomes" id="UP001497600">
    <property type="component" value="Chromosome H"/>
</dbReference>
<evidence type="ECO:0000256" key="4">
    <source>
        <dbReference type="ARBA" id="ARBA00014234"/>
    </source>
</evidence>
<dbReference type="CDD" id="cd22858">
    <property type="entry name" value="Nsa1"/>
    <property type="match status" value="1"/>
</dbReference>
<feature type="compositionally biased region" description="Acidic residues" evidence="5">
    <location>
        <begin position="390"/>
        <end position="401"/>
    </location>
</feature>
<comment type="function">
    <text evidence="1">Involved in the biogenesis of the 60S ribosomal subunit.</text>
</comment>
<evidence type="ECO:0000313" key="6">
    <source>
        <dbReference type="EMBL" id="CAK7920733.1"/>
    </source>
</evidence>
<dbReference type="InterPro" id="IPR036322">
    <property type="entry name" value="WD40_repeat_dom_sf"/>
</dbReference>
<dbReference type="EMBL" id="OZ004260">
    <property type="protein sequence ID" value="CAK7920733.1"/>
    <property type="molecule type" value="Genomic_DNA"/>
</dbReference>
<dbReference type="InterPro" id="IPR015943">
    <property type="entry name" value="WD40/YVTN_repeat-like_dom_sf"/>
</dbReference>
<dbReference type="InterPro" id="IPR001680">
    <property type="entry name" value="WD40_rpt"/>
</dbReference>
<proteinExistence type="inferred from homology"/>
<organism evidence="6 7">
    <name type="scientific">[Candida] anglica</name>
    <dbReference type="NCBI Taxonomy" id="148631"/>
    <lineage>
        <taxon>Eukaryota</taxon>
        <taxon>Fungi</taxon>
        <taxon>Dikarya</taxon>
        <taxon>Ascomycota</taxon>
        <taxon>Saccharomycotina</taxon>
        <taxon>Pichiomycetes</taxon>
        <taxon>Debaryomycetaceae</taxon>
        <taxon>Kurtzmaniella</taxon>
    </lineage>
</organism>
<sequence>MKFLTASEDTGSIKEIVCSRGTDTSKQDATQPTSITNICNEEGASLKTRVLQMEVTGDVLVASRLGGTLCVYDLNSETYDLLHVYTFEGLSKEDKSVSLVEDKKSDVIIVAFESGKVFLVNLNDKKFDLPPISLSLPTNKQISCLTMHPTQAGIIACGGKENDAQVIKLYEGTISHALFKSEKKAAKFFKPVVLFTAKNVKNNHLDLRSPIWISKILFLDSAKPQGYDFLTVTRYGQLRIYDTTHGKRPIKDYPICDKAILEVGYTSAEQDDIVVTDTHGLLAKFSLTAVDEKAYKTNSASAGKVVKPVAKLLGKYTGGNTGAIYGLDVVNDLLASGGLDRYLRVYDVQSREVVAKVYIGTQINEVIILDDEDEVDENEVVEPKRTREQIEEDAEKEEEELWNQLGDVAEDEQPKKKRRV</sequence>
<evidence type="ECO:0000256" key="5">
    <source>
        <dbReference type="SAM" id="MobiDB-lite"/>
    </source>
</evidence>
<dbReference type="SMART" id="SM00320">
    <property type="entry name" value="WD40"/>
    <property type="match status" value="2"/>
</dbReference>